<evidence type="ECO:0000313" key="2">
    <source>
        <dbReference type="Proteomes" id="UP000017667"/>
    </source>
</evidence>
<dbReference type="PATRIC" id="fig|1217659.3.peg.3089"/>
<keyword evidence="2" id="KW-1185">Reference proteome</keyword>
<reference evidence="1 2" key="1">
    <citation type="submission" date="2013-02" db="EMBL/GenBank/DDBJ databases">
        <title>The Genome Sequence of Acinetobacter haemolyticus CIP 64.3.</title>
        <authorList>
            <consortium name="The Broad Institute Genome Sequencing Platform"/>
            <consortium name="The Broad Institute Genome Sequencing Center for Infectious Disease"/>
            <person name="Cerqueira G."/>
            <person name="Feldgarden M."/>
            <person name="Courvalin P."/>
            <person name="Perichon B."/>
            <person name="Grillot-Courvalin C."/>
            <person name="Clermont D."/>
            <person name="Rocha E."/>
            <person name="Yoon E.-J."/>
            <person name="Nemec A."/>
            <person name="Walker B."/>
            <person name="Young S.K."/>
            <person name="Zeng Q."/>
            <person name="Gargeya S."/>
            <person name="Fitzgerald M."/>
            <person name="Haas B."/>
            <person name="Abouelleil A."/>
            <person name="Alvarado L."/>
            <person name="Arachchi H.M."/>
            <person name="Berlin A.M."/>
            <person name="Chapman S.B."/>
            <person name="Dewar J."/>
            <person name="Goldberg J."/>
            <person name="Griggs A."/>
            <person name="Gujja S."/>
            <person name="Hansen M."/>
            <person name="Howarth C."/>
            <person name="Imamovic A."/>
            <person name="Larimer J."/>
            <person name="McCowan C."/>
            <person name="Murphy C."/>
            <person name="Neiman D."/>
            <person name="Pearson M."/>
            <person name="Priest M."/>
            <person name="Roberts A."/>
            <person name="Saif S."/>
            <person name="Shea T."/>
            <person name="Sisk P."/>
            <person name="Sykes S."/>
            <person name="Wortman J."/>
            <person name="Nusbaum C."/>
            <person name="Birren B."/>
        </authorList>
    </citation>
    <scope>NUCLEOTIDE SEQUENCE [LARGE SCALE GENOMIC DNA]</scope>
    <source>
        <strain evidence="1 2">CIP 64.3</strain>
    </source>
</reference>
<dbReference type="HOGENOM" id="CLU_3338955_0_0_6"/>
<dbReference type="Proteomes" id="UP000017667">
    <property type="component" value="Unassembled WGS sequence"/>
</dbReference>
<comment type="caution">
    <text evidence="1">The sequence shown here is derived from an EMBL/GenBank/DDBJ whole genome shotgun (WGS) entry which is preliminary data.</text>
</comment>
<name>N9GDY5_ACIHA</name>
<dbReference type="AlphaFoldDB" id="N9GDY5"/>
<gene>
    <name evidence="1" type="ORF">F927_03139</name>
</gene>
<dbReference type="EMBL" id="APQQ01000032">
    <property type="protein sequence ID" value="ENW15406.1"/>
    <property type="molecule type" value="Genomic_DNA"/>
</dbReference>
<organism evidence="1 2">
    <name type="scientific">Acinetobacter haemolyticus CIP 64.3 = MTCC 9819</name>
    <dbReference type="NCBI Taxonomy" id="1217659"/>
    <lineage>
        <taxon>Bacteria</taxon>
        <taxon>Pseudomonadati</taxon>
        <taxon>Pseudomonadota</taxon>
        <taxon>Gammaproteobacteria</taxon>
        <taxon>Moraxellales</taxon>
        <taxon>Moraxellaceae</taxon>
        <taxon>Acinetobacter</taxon>
    </lineage>
</organism>
<sequence>MEISFFFLSLTCAVDRLQLPATYTVNLKKYLCCYIEV</sequence>
<accession>N9GDY5</accession>
<protein>
    <submittedName>
        <fullName evidence="1">Uncharacterized protein</fullName>
    </submittedName>
</protein>
<evidence type="ECO:0000313" key="1">
    <source>
        <dbReference type="EMBL" id="ENW15406.1"/>
    </source>
</evidence>
<proteinExistence type="predicted"/>